<proteinExistence type="predicted"/>
<accession>A0A9P6CV27</accession>
<evidence type="ECO:0000259" key="3">
    <source>
        <dbReference type="Pfam" id="PF07859"/>
    </source>
</evidence>
<evidence type="ECO:0000256" key="2">
    <source>
        <dbReference type="SAM" id="Phobius"/>
    </source>
</evidence>
<feature type="transmembrane region" description="Helical" evidence="2">
    <location>
        <begin position="6"/>
        <end position="25"/>
    </location>
</feature>
<dbReference type="Gene3D" id="3.40.50.1820">
    <property type="entry name" value="alpha/beta hydrolase"/>
    <property type="match status" value="1"/>
</dbReference>
<feature type="domain" description="Alpha/beta hydrolase fold-3" evidence="3">
    <location>
        <begin position="99"/>
        <end position="334"/>
    </location>
</feature>
<dbReference type="InterPro" id="IPR013094">
    <property type="entry name" value="AB_hydrolase_3"/>
</dbReference>
<keyword evidence="5" id="KW-1185">Reference proteome</keyword>
<gene>
    <name evidence="4" type="ORF">BDN70DRAFT_831409</name>
</gene>
<sequence>MGLFLTFAQLPFVIIFSILTLPFSTRNKNKKSLRRVIGDTTYRFVGQSLSVNEVQGFYGTTLKNYNTWVAQVKLPPVIDELGGGSRLLWLGPKRTERVILWCHGGGLMLALTDHQMAFMRYVQQKLEARGGTGVGVALLEYTLASDQPLPTQLVQLISAVKELLASGVQPQNLVLAGDSAGALLIELLLVHTLHPIPASSEKGYDAPPPSPLTGLPNKLAGIYLMCPWIAVTGTTGSAVANSATDSVTNESQYAMGRFVLGQLPEAEQHYIQANTAPEEWFAGADALVEKVLVTSGDKENLFEDINVFVDKLTKEGFGGSSERVKYIVQKDGVHDDPIQDFFAGETRPGKMSYVTPMIVDWLAERIPA</sequence>
<evidence type="ECO:0000313" key="4">
    <source>
        <dbReference type="EMBL" id="KAF9481266.1"/>
    </source>
</evidence>
<comment type="caution">
    <text evidence="4">The sequence shown here is derived from an EMBL/GenBank/DDBJ whole genome shotgun (WGS) entry which is preliminary data.</text>
</comment>
<keyword evidence="2" id="KW-1133">Transmembrane helix</keyword>
<keyword evidence="1" id="KW-0378">Hydrolase</keyword>
<dbReference type="AlphaFoldDB" id="A0A9P6CV27"/>
<dbReference type="GO" id="GO:0016787">
    <property type="term" value="F:hydrolase activity"/>
    <property type="evidence" value="ECO:0007669"/>
    <property type="project" value="UniProtKB-KW"/>
</dbReference>
<keyword evidence="2" id="KW-0812">Transmembrane</keyword>
<reference evidence="4" key="1">
    <citation type="submission" date="2020-11" db="EMBL/GenBank/DDBJ databases">
        <authorList>
            <consortium name="DOE Joint Genome Institute"/>
            <person name="Ahrendt S."/>
            <person name="Riley R."/>
            <person name="Andreopoulos W."/>
            <person name="Labutti K."/>
            <person name="Pangilinan J."/>
            <person name="Ruiz-Duenas F.J."/>
            <person name="Barrasa J.M."/>
            <person name="Sanchez-Garcia M."/>
            <person name="Camarero S."/>
            <person name="Miyauchi S."/>
            <person name="Serrano A."/>
            <person name="Linde D."/>
            <person name="Babiker R."/>
            <person name="Drula E."/>
            <person name="Ayuso-Fernandez I."/>
            <person name="Pacheco R."/>
            <person name="Padilla G."/>
            <person name="Ferreira P."/>
            <person name="Barriuso J."/>
            <person name="Kellner H."/>
            <person name="Castanera R."/>
            <person name="Alfaro M."/>
            <person name="Ramirez L."/>
            <person name="Pisabarro A.G."/>
            <person name="Kuo A."/>
            <person name="Tritt A."/>
            <person name="Lipzen A."/>
            <person name="He G."/>
            <person name="Yan M."/>
            <person name="Ng V."/>
            <person name="Cullen D."/>
            <person name="Martin F."/>
            <person name="Rosso M.-N."/>
            <person name="Henrissat B."/>
            <person name="Hibbett D."/>
            <person name="Martinez A.T."/>
            <person name="Grigoriev I.V."/>
        </authorList>
    </citation>
    <scope>NUCLEOTIDE SEQUENCE</scope>
    <source>
        <strain evidence="4">CIRM-BRFM 674</strain>
    </source>
</reference>
<dbReference type="PANTHER" id="PTHR48081">
    <property type="entry name" value="AB HYDROLASE SUPERFAMILY PROTEIN C4A8.06C"/>
    <property type="match status" value="1"/>
</dbReference>
<evidence type="ECO:0000313" key="5">
    <source>
        <dbReference type="Proteomes" id="UP000807469"/>
    </source>
</evidence>
<dbReference type="InterPro" id="IPR029058">
    <property type="entry name" value="AB_hydrolase_fold"/>
</dbReference>
<dbReference type="Proteomes" id="UP000807469">
    <property type="component" value="Unassembled WGS sequence"/>
</dbReference>
<dbReference type="EMBL" id="MU155181">
    <property type="protein sequence ID" value="KAF9481266.1"/>
    <property type="molecule type" value="Genomic_DNA"/>
</dbReference>
<organism evidence="4 5">
    <name type="scientific">Pholiota conissans</name>
    <dbReference type="NCBI Taxonomy" id="109636"/>
    <lineage>
        <taxon>Eukaryota</taxon>
        <taxon>Fungi</taxon>
        <taxon>Dikarya</taxon>
        <taxon>Basidiomycota</taxon>
        <taxon>Agaricomycotina</taxon>
        <taxon>Agaricomycetes</taxon>
        <taxon>Agaricomycetidae</taxon>
        <taxon>Agaricales</taxon>
        <taxon>Agaricineae</taxon>
        <taxon>Strophariaceae</taxon>
        <taxon>Pholiota</taxon>
    </lineage>
</organism>
<name>A0A9P6CV27_9AGAR</name>
<dbReference type="PANTHER" id="PTHR48081:SF31">
    <property type="entry name" value="STERYL ACETYL HYDROLASE MUG81-RELATED"/>
    <property type="match status" value="1"/>
</dbReference>
<dbReference type="InterPro" id="IPR050300">
    <property type="entry name" value="GDXG_lipolytic_enzyme"/>
</dbReference>
<dbReference type="OrthoDB" id="2152029at2759"/>
<dbReference type="SUPFAM" id="SSF53474">
    <property type="entry name" value="alpha/beta-Hydrolases"/>
    <property type="match status" value="1"/>
</dbReference>
<keyword evidence="2" id="KW-0472">Membrane</keyword>
<protein>
    <submittedName>
        <fullName evidence="4">Alpha/beta-hydrolase</fullName>
    </submittedName>
</protein>
<evidence type="ECO:0000256" key="1">
    <source>
        <dbReference type="ARBA" id="ARBA00022801"/>
    </source>
</evidence>
<dbReference type="Pfam" id="PF07859">
    <property type="entry name" value="Abhydrolase_3"/>
    <property type="match status" value="1"/>
</dbReference>